<dbReference type="Proteomes" id="UP001630127">
    <property type="component" value="Unassembled WGS sequence"/>
</dbReference>
<feature type="compositionally biased region" description="Low complexity" evidence="1">
    <location>
        <begin position="100"/>
        <end position="115"/>
    </location>
</feature>
<accession>A0ABD2ZMN4</accession>
<evidence type="ECO:0000256" key="1">
    <source>
        <dbReference type="SAM" id="MobiDB-lite"/>
    </source>
</evidence>
<comment type="caution">
    <text evidence="3">The sequence shown here is derived from an EMBL/GenBank/DDBJ whole genome shotgun (WGS) entry which is preliminary data.</text>
</comment>
<reference evidence="3 4" key="1">
    <citation type="submission" date="2024-11" db="EMBL/GenBank/DDBJ databases">
        <title>A near-complete genome assembly of Cinchona calisaya.</title>
        <authorList>
            <person name="Lian D.C."/>
            <person name="Zhao X.W."/>
            <person name="Wei L."/>
        </authorList>
    </citation>
    <scope>NUCLEOTIDE SEQUENCE [LARGE SCALE GENOMIC DNA]</scope>
    <source>
        <tissue evidence="3">Nenye</tissue>
    </source>
</reference>
<dbReference type="EMBL" id="JBJUIK010000008">
    <property type="protein sequence ID" value="KAL3520554.1"/>
    <property type="molecule type" value="Genomic_DNA"/>
</dbReference>
<proteinExistence type="predicted"/>
<keyword evidence="2" id="KW-1133">Transmembrane helix</keyword>
<feature type="region of interest" description="Disordered" evidence="1">
    <location>
        <begin position="58"/>
        <end position="115"/>
    </location>
</feature>
<feature type="transmembrane region" description="Helical" evidence="2">
    <location>
        <begin position="15"/>
        <end position="39"/>
    </location>
</feature>
<evidence type="ECO:0000313" key="4">
    <source>
        <dbReference type="Proteomes" id="UP001630127"/>
    </source>
</evidence>
<sequence length="115" mass="12621">MGNLIGRFWYLDKTIFSILLYLIIVNKLIPYLTILQILIAPVGKRIRRFIGPMLGMRSVPSSSNPISQRSSQANQPHSILSSKPTTRESIGPMLGVRIEPASGSNPVSQSSSQAN</sequence>
<feature type="compositionally biased region" description="Polar residues" evidence="1">
    <location>
        <begin position="73"/>
        <end position="88"/>
    </location>
</feature>
<gene>
    <name evidence="3" type="ORF">ACH5RR_018703</name>
</gene>
<evidence type="ECO:0000256" key="2">
    <source>
        <dbReference type="SAM" id="Phobius"/>
    </source>
</evidence>
<organism evidence="3 4">
    <name type="scientific">Cinchona calisaya</name>
    <dbReference type="NCBI Taxonomy" id="153742"/>
    <lineage>
        <taxon>Eukaryota</taxon>
        <taxon>Viridiplantae</taxon>
        <taxon>Streptophyta</taxon>
        <taxon>Embryophyta</taxon>
        <taxon>Tracheophyta</taxon>
        <taxon>Spermatophyta</taxon>
        <taxon>Magnoliopsida</taxon>
        <taxon>eudicotyledons</taxon>
        <taxon>Gunneridae</taxon>
        <taxon>Pentapetalae</taxon>
        <taxon>asterids</taxon>
        <taxon>lamiids</taxon>
        <taxon>Gentianales</taxon>
        <taxon>Rubiaceae</taxon>
        <taxon>Cinchonoideae</taxon>
        <taxon>Cinchoneae</taxon>
        <taxon>Cinchona</taxon>
    </lineage>
</organism>
<keyword evidence="2" id="KW-0812">Transmembrane</keyword>
<dbReference type="AlphaFoldDB" id="A0ABD2ZMN4"/>
<evidence type="ECO:0000313" key="3">
    <source>
        <dbReference type="EMBL" id="KAL3520554.1"/>
    </source>
</evidence>
<name>A0ABD2ZMN4_9GENT</name>
<keyword evidence="2" id="KW-0472">Membrane</keyword>
<protein>
    <submittedName>
        <fullName evidence="3">Uncharacterized protein</fullName>
    </submittedName>
</protein>
<keyword evidence="4" id="KW-1185">Reference proteome</keyword>
<feature type="compositionally biased region" description="Low complexity" evidence="1">
    <location>
        <begin position="58"/>
        <end position="72"/>
    </location>
</feature>